<dbReference type="InterPro" id="IPR012337">
    <property type="entry name" value="RNaseH-like_sf"/>
</dbReference>
<feature type="domain" description="Transposase IS4-like" evidence="1">
    <location>
        <begin position="101"/>
        <end position="262"/>
    </location>
</feature>
<feature type="non-terminal residue" evidence="3">
    <location>
        <position position="271"/>
    </location>
</feature>
<evidence type="ECO:0000313" key="3">
    <source>
        <dbReference type="EMBL" id="TBW31596.1"/>
    </source>
</evidence>
<dbReference type="GO" id="GO:0003677">
    <property type="term" value="F:DNA binding"/>
    <property type="evidence" value="ECO:0007669"/>
    <property type="project" value="InterPro"/>
</dbReference>
<dbReference type="InterPro" id="IPR025161">
    <property type="entry name" value="IS402-like_dom"/>
</dbReference>
<accession>A0A4Q9VBH3</accession>
<evidence type="ECO:0000259" key="2">
    <source>
        <dbReference type="Pfam" id="PF13340"/>
    </source>
</evidence>
<dbReference type="Pfam" id="PF13340">
    <property type="entry name" value="DUF4096"/>
    <property type="match status" value="1"/>
</dbReference>
<dbReference type="EMBL" id="SJFN01000094">
    <property type="protein sequence ID" value="TBW31596.1"/>
    <property type="molecule type" value="Genomic_DNA"/>
</dbReference>
<dbReference type="InterPro" id="IPR002559">
    <property type="entry name" value="Transposase_11"/>
</dbReference>
<dbReference type="Pfam" id="PF01609">
    <property type="entry name" value="DDE_Tnp_1"/>
    <property type="match status" value="1"/>
</dbReference>
<feature type="domain" description="Insertion element IS402-like" evidence="2">
    <location>
        <begin position="17"/>
        <end position="89"/>
    </location>
</feature>
<name>A0A4Q9VBH3_9HYPH</name>
<reference evidence="3 4" key="1">
    <citation type="submission" date="2019-02" db="EMBL/GenBank/DDBJ databases">
        <title>Siculibacillus lacustris gen. nov., sp. nov., a new rosette-forming bacterium isolated from a freshwater crater lake (Lake St. Ana, Romania).</title>
        <authorList>
            <person name="Felfoldi T."/>
            <person name="Marton Z."/>
            <person name="Szabo A."/>
            <person name="Mentes A."/>
            <person name="Boka K."/>
            <person name="Marialigeti K."/>
            <person name="Mathe I."/>
            <person name="Koncz M."/>
            <person name="Schumann P."/>
            <person name="Toth E."/>
        </authorList>
    </citation>
    <scope>NUCLEOTIDE SEQUENCE [LARGE SCALE GENOMIC DNA]</scope>
    <source>
        <strain evidence="3 4">SA-279</strain>
    </source>
</reference>
<dbReference type="AlphaFoldDB" id="A0A4Q9VBH3"/>
<dbReference type="RefSeq" id="WP_131312047.1">
    <property type="nucleotide sequence ID" value="NZ_SJFN01000094.1"/>
</dbReference>
<dbReference type="PANTHER" id="PTHR30007:SF1">
    <property type="entry name" value="BLR1914 PROTEIN"/>
    <property type="match status" value="1"/>
</dbReference>
<evidence type="ECO:0000313" key="4">
    <source>
        <dbReference type="Proteomes" id="UP000292781"/>
    </source>
</evidence>
<dbReference type="OrthoDB" id="9798237at2"/>
<gene>
    <name evidence="3" type="ORF">EYW49_22860</name>
</gene>
<dbReference type="GO" id="GO:0006313">
    <property type="term" value="P:DNA transposition"/>
    <property type="evidence" value="ECO:0007669"/>
    <property type="project" value="InterPro"/>
</dbReference>
<evidence type="ECO:0000259" key="1">
    <source>
        <dbReference type="Pfam" id="PF01609"/>
    </source>
</evidence>
<proteinExistence type="predicted"/>
<protein>
    <submittedName>
        <fullName evidence="3">IS5 family transposase</fullName>
    </submittedName>
</protein>
<keyword evidence="4" id="KW-1185">Reference proteome</keyword>
<dbReference type="NCBIfam" id="NF033580">
    <property type="entry name" value="transpos_IS5_3"/>
    <property type="match status" value="1"/>
</dbReference>
<dbReference type="GO" id="GO:0004803">
    <property type="term" value="F:transposase activity"/>
    <property type="evidence" value="ECO:0007669"/>
    <property type="project" value="InterPro"/>
</dbReference>
<sequence>MIQRRFRRAAALIRDLMSDEEWAFFEPFVTRRGPHSGRRPQGHRRVLDGVFWIARTGAQWRDLPEFFGKWSSVYRQFRRWTLSGLWDLLLEVLNDTEGVGETVQMIDSTVIRAHHCAAGARGGTPRQGLGRSRGGFSTKIHLRTNGAGLPVAIDIAPGQTSDYTGALPLLDAEGPEPKVLLADRGYDSDHIREEMEARGVTPMIPMRRSRKIQIPVDDHVYALRNRIERCFNKLKNFRRLATRYDKTADSYLGFVLIAAVRLWTRVFVNRT</sequence>
<dbReference type="SUPFAM" id="SSF53098">
    <property type="entry name" value="Ribonuclease H-like"/>
    <property type="match status" value="1"/>
</dbReference>
<organism evidence="3 4">
    <name type="scientific">Siculibacillus lacustris</name>
    <dbReference type="NCBI Taxonomy" id="1549641"/>
    <lineage>
        <taxon>Bacteria</taxon>
        <taxon>Pseudomonadati</taxon>
        <taxon>Pseudomonadota</taxon>
        <taxon>Alphaproteobacteria</taxon>
        <taxon>Hyphomicrobiales</taxon>
        <taxon>Ancalomicrobiaceae</taxon>
        <taxon>Siculibacillus</taxon>
    </lineage>
</organism>
<dbReference type="Proteomes" id="UP000292781">
    <property type="component" value="Unassembled WGS sequence"/>
</dbReference>
<dbReference type="PANTHER" id="PTHR30007">
    <property type="entry name" value="PHP DOMAIN PROTEIN"/>
    <property type="match status" value="1"/>
</dbReference>
<comment type="caution">
    <text evidence="3">The sequence shown here is derived from an EMBL/GenBank/DDBJ whole genome shotgun (WGS) entry which is preliminary data.</text>
</comment>